<feature type="repeat" description="TPR" evidence="1">
    <location>
        <begin position="488"/>
        <end position="521"/>
    </location>
</feature>
<dbReference type="GO" id="GO:1905515">
    <property type="term" value="P:non-motile cilium assembly"/>
    <property type="evidence" value="ECO:0007669"/>
    <property type="project" value="TreeGrafter"/>
</dbReference>
<protein>
    <submittedName>
        <fullName evidence="3">Uncharacterized protein</fullName>
    </submittedName>
</protein>
<feature type="region of interest" description="Disordered" evidence="2">
    <location>
        <begin position="1"/>
        <end position="80"/>
    </location>
</feature>
<dbReference type="EMBL" id="LDAU01000106">
    <property type="protein sequence ID" value="KRX05596.1"/>
    <property type="molecule type" value="Genomic_DNA"/>
</dbReference>
<keyword evidence="1" id="KW-0802">TPR repeat</keyword>
<dbReference type="Pfam" id="PF14938">
    <property type="entry name" value="SNAP"/>
    <property type="match status" value="1"/>
</dbReference>
<feature type="compositionally biased region" description="Polar residues" evidence="2">
    <location>
        <begin position="696"/>
        <end position="713"/>
    </location>
</feature>
<evidence type="ECO:0000256" key="1">
    <source>
        <dbReference type="PROSITE-ProRule" id="PRU00339"/>
    </source>
</evidence>
<feature type="compositionally biased region" description="Low complexity" evidence="2">
    <location>
        <begin position="679"/>
        <end position="693"/>
    </location>
</feature>
<feature type="repeat" description="TPR" evidence="1">
    <location>
        <begin position="176"/>
        <end position="209"/>
    </location>
</feature>
<organism evidence="3 4">
    <name type="scientific">Pseudocohnilembus persalinus</name>
    <name type="common">Ciliate</name>
    <dbReference type="NCBI Taxonomy" id="266149"/>
    <lineage>
        <taxon>Eukaryota</taxon>
        <taxon>Sar</taxon>
        <taxon>Alveolata</taxon>
        <taxon>Ciliophora</taxon>
        <taxon>Intramacronucleata</taxon>
        <taxon>Oligohymenophorea</taxon>
        <taxon>Scuticociliatia</taxon>
        <taxon>Philasterida</taxon>
        <taxon>Pseudocohnilembidae</taxon>
        <taxon>Pseudocohnilembus</taxon>
    </lineage>
</organism>
<accession>A0A0V0QTC9</accession>
<feature type="repeat" description="TPR" evidence="1">
    <location>
        <begin position="556"/>
        <end position="589"/>
    </location>
</feature>
<feature type="repeat" description="TPR" evidence="1">
    <location>
        <begin position="215"/>
        <end position="248"/>
    </location>
</feature>
<dbReference type="InterPro" id="IPR011990">
    <property type="entry name" value="TPR-like_helical_dom_sf"/>
</dbReference>
<dbReference type="GO" id="GO:0005814">
    <property type="term" value="C:centriole"/>
    <property type="evidence" value="ECO:0007669"/>
    <property type="project" value="TreeGrafter"/>
</dbReference>
<dbReference type="Pfam" id="PF13174">
    <property type="entry name" value="TPR_6"/>
    <property type="match status" value="1"/>
</dbReference>
<evidence type="ECO:0000313" key="4">
    <source>
        <dbReference type="Proteomes" id="UP000054937"/>
    </source>
</evidence>
<dbReference type="PANTHER" id="PTHR44117">
    <property type="entry name" value="INTRAFLAGELLAR TRANSPORT PROTEIN 88 HOMOLOG"/>
    <property type="match status" value="1"/>
</dbReference>
<dbReference type="PANTHER" id="PTHR44117:SF1">
    <property type="entry name" value="INTRAFLAGELLAR TRANSPORT PROTEIN 88 HOMOLOG"/>
    <property type="match status" value="1"/>
</dbReference>
<dbReference type="SMART" id="SM00028">
    <property type="entry name" value="TPR"/>
    <property type="match status" value="11"/>
</dbReference>
<feature type="region of interest" description="Disordered" evidence="2">
    <location>
        <begin position="679"/>
        <end position="730"/>
    </location>
</feature>
<comment type="caution">
    <text evidence="3">The sequence shown here is derived from an EMBL/GenBank/DDBJ whole genome shotgun (WGS) entry which is preliminary data.</text>
</comment>
<dbReference type="PROSITE" id="PS50005">
    <property type="entry name" value="TPR"/>
    <property type="match status" value="5"/>
</dbReference>
<name>A0A0V0QTC9_PSEPJ</name>
<dbReference type="InParanoid" id="A0A0V0QTC9"/>
<dbReference type="OrthoDB" id="1926212at2759"/>
<sequence>MQGGIQNANSSQYSFQGVRPPPSSYKGGPSRAGVGLQSKAGRPTTSMNSAGFGKKESKDQFRETRNKFKEGQVDQGPEEQFKKMEAEINKLVEDSAVAKLKGDLQAGLEKAKDAYNKERTMRREREKQNMIDSINFDLQYYVAFNLANQLQQSGVYSEAIDKYNEILKNKEFKQAGRLRVNIGNIYFQKGNYSIAIKMYRMAYDLVPAASKEMRFKILKNIGHAFVKMGNFQQAINSYENIIKWSPDFQTAFNLMVCLFALGDVVRMKDCFVSMLQIEIPGFTEEEEEEMQKDQLYNDSLREDIKEKKRVAIKFIVDAAKLISPIIEGGDVVAGYEWILETLKTSYFPEVESEVEIQKAMAFLKKKNMEKAIESLKSLEKKDKQIMGRVSTNISFLYFLEQDFKEAEKYAEMAISYDRYNAKALVNRGNCLFIRNEFLRSKEQYLEAIGVEADCVEALYNLAFVNKKLNMFMEALQALEKLQTIISTPEVIYQMASIHELMGNTKQALKWYQVLLTRTPSDPQILLRVGGIFAREEDESQALHYYGESYKFLNTNIETISWLGIYYVKQELYERACQFFERASQIQPKEMKWRLMVASCYRRMGSYQKALKIYEEIYQQDPDNIECLKFLTQLYKDMNMPYEEVAAQLRKKELEISNQPMDYPDQNLQYMNDQNQQQQNNIYNDYGNNQQDDQPFQIRQTQSRANQQTKVAKQNKNDDGNMFSDDDDIPL</sequence>
<proteinExistence type="predicted"/>
<dbReference type="GO" id="GO:0097730">
    <property type="term" value="C:non-motile cilium"/>
    <property type="evidence" value="ECO:0007669"/>
    <property type="project" value="TreeGrafter"/>
</dbReference>
<dbReference type="GO" id="GO:0019894">
    <property type="term" value="F:kinesin binding"/>
    <property type="evidence" value="ECO:0007669"/>
    <property type="project" value="TreeGrafter"/>
</dbReference>
<feature type="repeat" description="TPR" evidence="1">
    <location>
        <begin position="590"/>
        <end position="623"/>
    </location>
</feature>
<feature type="compositionally biased region" description="Polar residues" evidence="2">
    <location>
        <begin position="1"/>
        <end position="15"/>
    </location>
</feature>
<dbReference type="GO" id="GO:0097546">
    <property type="term" value="C:ciliary base"/>
    <property type="evidence" value="ECO:0007669"/>
    <property type="project" value="TreeGrafter"/>
</dbReference>
<dbReference type="GO" id="GO:0042073">
    <property type="term" value="P:intraciliary transport"/>
    <property type="evidence" value="ECO:0007669"/>
    <property type="project" value="TreeGrafter"/>
</dbReference>
<dbReference type="AlphaFoldDB" id="A0A0V0QTC9"/>
<gene>
    <name evidence="3" type="ORF">PPERSA_12774</name>
</gene>
<dbReference type="Proteomes" id="UP000054937">
    <property type="component" value="Unassembled WGS sequence"/>
</dbReference>
<reference evidence="3 4" key="1">
    <citation type="journal article" date="2015" name="Sci. Rep.">
        <title>Genome of the facultative scuticociliatosis pathogen Pseudocohnilembus persalinus provides insight into its virulence through horizontal gene transfer.</title>
        <authorList>
            <person name="Xiong J."/>
            <person name="Wang G."/>
            <person name="Cheng J."/>
            <person name="Tian M."/>
            <person name="Pan X."/>
            <person name="Warren A."/>
            <person name="Jiang C."/>
            <person name="Yuan D."/>
            <person name="Miao W."/>
        </authorList>
    </citation>
    <scope>NUCLEOTIDE SEQUENCE [LARGE SCALE GENOMIC DNA]</scope>
    <source>
        <strain evidence="3">36N120E</strain>
    </source>
</reference>
<dbReference type="OMA" id="RIKIMHN"/>
<evidence type="ECO:0000313" key="3">
    <source>
        <dbReference type="EMBL" id="KRX05596.1"/>
    </source>
</evidence>
<dbReference type="SUPFAM" id="SSF48452">
    <property type="entry name" value="TPR-like"/>
    <property type="match status" value="1"/>
</dbReference>
<dbReference type="Pfam" id="PF12895">
    <property type="entry name" value="ANAPC3"/>
    <property type="match status" value="1"/>
</dbReference>
<dbReference type="InterPro" id="IPR019734">
    <property type="entry name" value="TPR_rpt"/>
</dbReference>
<keyword evidence="4" id="KW-1185">Reference proteome</keyword>
<feature type="compositionally biased region" description="Basic and acidic residues" evidence="2">
    <location>
        <begin position="53"/>
        <end position="72"/>
    </location>
</feature>
<evidence type="ECO:0000256" key="2">
    <source>
        <dbReference type="SAM" id="MobiDB-lite"/>
    </source>
</evidence>
<dbReference type="Gene3D" id="1.25.40.10">
    <property type="entry name" value="Tetratricopeptide repeat domain"/>
    <property type="match status" value="2"/>
</dbReference>
<dbReference type="GO" id="GO:0036064">
    <property type="term" value="C:ciliary basal body"/>
    <property type="evidence" value="ECO:0007669"/>
    <property type="project" value="TreeGrafter"/>
</dbReference>